<reference evidence="1 2" key="1">
    <citation type="journal article" date="2015" name="Int. J. Syst. Evol. Microbiol.">
        <title>Methanoculleus taiwanensis sp. nov., a methanogen isolated from deep marine sediment at the deformation front area near Taiwan.</title>
        <authorList>
            <person name="Weng C.Y."/>
            <person name="Chen S.C."/>
            <person name="Lai M.C."/>
            <person name="Wu S.Y."/>
            <person name="Lin S."/>
            <person name="Yang T.F."/>
            <person name="Chen P.C."/>
        </authorList>
    </citation>
    <scope>NUCLEOTIDE SEQUENCE [LARGE SCALE GENOMIC DNA]</scope>
    <source>
        <strain evidence="1 2">CYW4</strain>
    </source>
</reference>
<protein>
    <recommendedName>
        <fullName evidence="3">Sjogrens syndrome scleroderma autoantigen 1</fullName>
    </recommendedName>
</protein>
<dbReference type="EMBL" id="LHQS01000003">
    <property type="protein sequence ID" value="RXE55508.1"/>
    <property type="molecule type" value="Genomic_DNA"/>
</dbReference>
<name>A0A498GYM0_9EURY</name>
<dbReference type="RefSeq" id="WP_128694710.1">
    <property type="nucleotide sequence ID" value="NZ_LHQS01000003.1"/>
</dbReference>
<dbReference type="AlphaFoldDB" id="A0A498GYM0"/>
<dbReference type="PANTHER" id="PTHR16537:SF1">
    <property type="entry name" value="PROTEIN ZNRD2"/>
    <property type="match status" value="1"/>
</dbReference>
<comment type="caution">
    <text evidence="1">The sequence shown here is derived from an EMBL/GenBank/DDBJ whole genome shotgun (WGS) entry which is preliminary data.</text>
</comment>
<dbReference type="PANTHER" id="PTHR16537">
    <property type="entry name" value="SJOEGREN SYNDROME/SCLERODERMA AUTOANTIGEN 1"/>
    <property type="match status" value="1"/>
</dbReference>
<evidence type="ECO:0000313" key="2">
    <source>
        <dbReference type="Proteomes" id="UP000290932"/>
    </source>
</evidence>
<proteinExistence type="predicted"/>
<dbReference type="Proteomes" id="UP000290932">
    <property type="component" value="Unassembled WGS sequence"/>
</dbReference>
<dbReference type="InterPro" id="IPR009563">
    <property type="entry name" value="SSSCA1"/>
</dbReference>
<gene>
    <name evidence="1" type="ORF">ABH15_12405</name>
</gene>
<sequence>MTAEKADEIMAEYLLKGGKMLSKSCKMCGFPLFEYKGETICVVCRAEETAAEKTPEEPIPAPAEAVKEVSYGCTAASQDPCASELERTLVSLCERIRTESRSGECLRLMKAVRAGAEALSLLRH</sequence>
<dbReference type="Pfam" id="PF06677">
    <property type="entry name" value="Auto_anti-p27"/>
    <property type="match status" value="1"/>
</dbReference>
<keyword evidence="2" id="KW-1185">Reference proteome</keyword>
<dbReference type="InterPro" id="IPR051888">
    <property type="entry name" value="UPF0148_domain"/>
</dbReference>
<dbReference type="OrthoDB" id="26305at2157"/>
<accession>A0A498GYM0</accession>
<evidence type="ECO:0008006" key="3">
    <source>
        <dbReference type="Google" id="ProtNLM"/>
    </source>
</evidence>
<evidence type="ECO:0000313" key="1">
    <source>
        <dbReference type="EMBL" id="RXE55508.1"/>
    </source>
</evidence>
<organism evidence="1 2">
    <name type="scientific">Methanoculleus taiwanensis</name>
    <dbReference type="NCBI Taxonomy" id="1550565"/>
    <lineage>
        <taxon>Archaea</taxon>
        <taxon>Methanobacteriati</taxon>
        <taxon>Methanobacteriota</taxon>
        <taxon>Stenosarchaea group</taxon>
        <taxon>Methanomicrobia</taxon>
        <taxon>Methanomicrobiales</taxon>
        <taxon>Methanomicrobiaceae</taxon>
        <taxon>Methanoculleus</taxon>
    </lineage>
</organism>